<gene>
    <name evidence="2" type="ORF">PROQFM164_S01g000608</name>
</gene>
<reference evidence="2" key="1">
    <citation type="journal article" date="2014" name="Nat. Commun.">
        <title>Multiple recent horizontal transfers of a large genomic region in cheese making fungi.</title>
        <authorList>
            <person name="Cheeseman K."/>
            <person name="Ropars J."/>
            <person name="Renault P."/>
            <person name="Dupont J."/>
            <person name="Gouzy J."/>
            <person name="Branca A."/>
            <person name="Abraham A.L."/>
            <person name="Ceppi M."/>
            <person name="Conseiller E."/>
            <person name="Debuchy R."/>
            <person name="Malagnac F."/>
            <person name="Goarin A."/>
            <person name="Silar P."/>
            <person name="Lacoste S."/>
            <person name="Sallet E."/>
            <person name="Bensimon A."/>
            <person name="Giraud T."/>
            <person name="Brygoo Y."/>
        </authorList>
    </citation>
    <scope>NUCLEOTIDE SEQUENCE [LARGE SCALE GENOMIC DNA]</scope>
    <source>
        <strain evidence="2">FM164</strain>
    </source>
</reference>
<proteinExistence type="predicted"/>
<organism evidence="2 3">
    <name type="scientific">Penicillium roqueforti (strain FM164)</name>
    <dbReference type="NCBI Taxonomy" id="1365484"/>
    <lineage>
        <taxon>Eukaryota</taxon>
        <taxon>Fungi</taxon>
        <taxon>Dikarya</taxon>
        <taxon>Ascomycota</taxon>
        <taxon>Pezizomycotina</taxon>
        <taxon>Eurotiomycetes</taxon>
        <taxon>Eurotiomycetidae</taxon>
        <taxon>Eurotiales</taxon>
        <taxon>Aspergillaceae</taxon>
        <taxon>Penicillium</taxon>
    </lineage>
</organism>
<dbReference type="Proteomes" id="UP000030686">
    <property type="component" value="Unassembled WGS sequence"/>
</dbReference>
<feature type="region of interest" description="Disordered" evidence="1">
    <location>
        <begin position="31"/>
        <end position="50"/>
    </location>
</feature>
<dbReference type="EMBL" id="HG792015">
    <property type="protein sequence ID" value="CDM26799.1"/>
    <property type="molecule type" value="Genomic_DNA"/>
</dbReference>
<protein>
    <submittedName>
        <fullName evidence="2">Genomic scaffold, ProqFM164S01</fullName>
    </submittedName>
</protein>
<accession>W6PXV5</accession>
<evidence type="ECO:0000256" key="1">
    <source>
        <dbReference type="SAM" id="MobiDB-lite"/>
    </source>
</evidence>
<name>W6PXV5_PENRF</name>
<evidence type="ECO:0000313" key="2">
    <source>
        <dbReference type="EMBL" id="CDM26799.1"/>
    </source>
</evidence>
<keyword evidence="3" id="KW-1185">Reference proteome</keyword>
<sequence>MMRGLKKPAQEVGVMPSYLCREEDRAYARSIHGEAQSSSTVRSGMGDAVM</sequence>
<evidence type="ECO:0000313" key="3">
    <source>
        <dbReference type="Proteomes" id="UP000030686"/>
    </source>
</evidence>
<dbReference type="AlphaFoldDB" id="W6PXV5"/>